<comment type="caution">
    <text evidence="8">Lacks conserved residue(s) required for the propagation of feature annotation.</text>
</comment>
<evidence type="ECO:0000256" key="6">
    <source>
        <dbReference type="ARBA" id="ARBA00023134"/>
    </source>
</evidence>
<keyword evidence="5 8" id="KW-0460">Magnesium</keyword>
<dbReference type="RefSeq" id="WP_040494152.1">
    <property type="nucleotide sequence ID" value="NZ_CABMMQ010000002.1"/>
</dbReference>
<keyword evidence="10" id="KW-0548">Nucleotidyltransferase</keyword>
<dbReference type="GeneID" id="62764061"/>
<evidence type="ECO:0000256" key="1">
    <source>
        <dbReference type="ARBA" id="ARBA00022490"/>
    </source>
</evidence>
<dbReference type="SUPFAM" id="SSF53448">
    <property type="entry name" value="Nucleotide-diphospho-sugar transferases"/>
    <property type="match status" value="1"/>
</dbReference>
<dbReference type="GO" id="GO:0061603">
    <property type="term" value="F:molybdenum cofactor guanylyltransferase activity"/>
    <property type="evidence" value="ECO:0007669"/>
    <property type="project" value="UniProtKB-EC"/>
</dbReference>
<dbReference type="GO" id="GO:0005525">
    <property type="term" value="F:GTP binding"/>
    <property type="evidence" value="ECO:0007669"/>
    <property type="project" value="UniProtKB-UniRule"/>
</dbReference>
<dbReference type="Proteomes" id="UP000284676">
    <property type="component" value="Unassembled WGS sequence"/>
</dbReference>
<comment type="caution">
    <text evidence="10">The sequence shown here is derived from an EMBL/GenBank/DDBJ whole genome shotgun (WGS) entry which is preliminary data.</text>
</comment>
<dbReference type="EC" id="2.7.7.77" evidence="8"/>
<dbReference type="HAMAP" id="MF_00316">
    <property type="entry name" value="MobA"/>
    <property type="match status" value="1"/>
</dbReference>
<dbReference type="Pfam" id="PF12804">
    <property type="entry name" value="NTP_transf_3"/>
    <property type="match status" value="1"/>
</dbReference>
<dbReference type="GO" id="GO:0005737">
    <property type="term" value="C:cytoplasm"/>
    <property type="evidence" value="ECO:0007669"/>
    <property type="project" value="UniProtKB-SubCell"/>
</dbReference>
<dbReference type="InterPro" id="IPR025877">
    <property type="entry name" value="MobA-like_NTP_Trfase"/>
</dbReference>
<feature type="binding site" evidence="8">
    <location>
        <position position="92"/>
    </location>
    <ligand>
        <name>Mg(2+)</name>
        <dbReference type="ChEBI" id="CHEBI:18420"/>
    </ligand>
</feature>
<name>A0A414Q0S4_FUSMR</name>
<evidence type="ECO:0000313" key="11">
    <source>
        <dbReference type="Proteomes" id="UP000284676"/>
    </source>
</evidence>
<feature type="binding site" evidence="8">
    <location>
        <position position="92"/>
    </location>
    <ligand>
        <name>GTP</name>
        <dbReference type="ChEBI" id="CHEBI:37565"/>
    </ligand>
</feature>
<comment type="cofactor">
    <cofactor evidence="8">
        <name>Mg(2+)</name>
        <dbReference type="ChEBI" id="CHEBI:18420"/>
    </cofactor>
</comment>
<feature type="domain" description="MobA-like NTP transferase" evidence="9">
    <location>
        <begin position="5"/>
        <end position="154"/>
    </location>
</feature>
<organism evidence="10 11">
    <name type="scientific">Fusobacterium mortiferum</name>
    <dbReference type="NCBI Taxonomy" id="850"/>
    <lineage>
        <taxon>Bacteria</taxon>
        <taxon>Fusobacteriati</taxon>
        <taxon>Fusobacteriota</taxon>
        <taxon>Fusobacteriia</taxon>
        <taxon>Fusobacteriales</taxon>
        <taxon>Fusobacteriaceae</taxon>
        <taxon>Fusobacterium</taxon>
    </lineage>
</organism>
<feature type="binding site" evidence="8">
    <location>
        <position position="21"/>
    </location>
    <ligand>
        <name>GTP</name>
        <dbReference type="ChEBI" id="CHEBI:37565"/>
    </ligand>
</feature>
<comment type="subcellular location">
    <subcellularLocation>
        <location evidence="8">Cytoplasm</location>
    </subcellularLocation>
</comment>
<evidence type="ECO:0000256" key="2">
    <source>
        <dbReference type="ARBA" id="ARBA00022679"/>
    </source>
</evidence>
<comment type="similarity">
    <text evidence="8">Belongs to the MobA family.</text>
</comment>
<comment type="domain">
    <text evidence="8">The N-terminal domain determines nucleotide recognition and specific binding, while the C-terminal domain determines the specific binding to the target protein.</text>
</comment>
<dbReference type="InterPro" id="IPR029044">
    <property type="entry name" value="Nucleotide-diphossugar_trans"/>
</dbReference>
<sequence>MSRGVLILAGGKGSRMGYCQKGELLYNNSTFLDIIIENFRDEKIYISTKKEYCTDREVQYIYDTNVEYTPFEAIFNALDRCSEETLFIIGCDMPFITREIFLKLLEYLKNYSGVILYDENNLTYPLSAIYTKKLLPILEKMREKKNYKLKDIFENKNCLKLSMKDLEISKNYFININTFEDYEKYIK</sequence>
<keyword evidence="2 8" id="KW-0808">Transferase</keyword>
<dbReference type="GO" id="GO:0006777">
    <property type="term" value="P:Mo-molybdopterin cofactor biosynthetic process"/>
    <property type="evidence" value="ECO:0007669"/>
    <property type="project" value="UniProtKB-KW"/>
</dbReference>
<gene>
    <name evidence="8" type="primary">mobA</name>
    <name evidence="10" type="ORF">DW663_02635</name>
</gene>
<dbReference type="AlphaFoldDB" id="A0A414Q0S4"/>
<keyword evidence="4 8" id="KW-0547">Nucleotide-binding</keyword>
<keyword evidence="3 8" id="KW-0479">Metal-binding</keyword>
<dbReference type="CDD" id="cd02503">
    <property type="entry name" value="MobA"/>
    <property type="match status" value="1"/>
</dbReference>
<dbReference type="GO" id="GO:0046872">
    <property type="term" value="F:metal ion binding"/>
    <property type="evidence" value="ECO:0007669"/>
    <property type="project" value="UniProtKB-KW"/>
</dbReference>
<evidence type="ECO:0000313" key="10">
    <source>
        <dbReference type="EMBL" id="RHF74379.1"/>
    </source>
</evidence>
<proteinExistence type="inferred from homology"/>
<keyword evidence="7 8" id="KW-0501">Molybdenum cofactor biosynthesis</keyword>
<evidence type="ECO:0000256" key="8">
    <source>
        <dbReference type="HAMAP-Rule" id="MF_00316"/>
    </source>
</evidence>
<evidence type="ECO:0000256" key="3">
    <source>
        <dbReference type="ARBA" id="ARBA00022723"/>
    </source>
</evidence>
<evidence type="ECO:0000256" key="5">
    <source>
        <dbReference type="ARBA" id="ARBA00022842"/>
    </source>
</evidence>
<comment type="function">
    <text evidence="8">Transfers a GMP moiety from GTP to Mo-molybdopterin (Mo-MPT) cofactor (Moco or molybdenum cofactor) to form Mo-molybdopterin guanine dinucleotide (Mo-MGD) cofactor.</text>
</comment>
<dbReference type="EMBL" id="QRHL01000002">
    <property type="protein sequence ID" value="RHF74379.1"/>
    <property type="molecule type" value="Genomic_DNA"/>
</dbReference>
<evidence type="ECO:0000256" key="4">
    <source>
        <dbReference type="ARBA" id="ARBA00022741"/>
    </source>
</evidence>
<dbReference type="PANTHER" id="PTHR19136:SF81">
    <property type="entry name" value="MOLYBDENUM COFACTOR GUANYLYLTRANSFERASE"/>
    <property type="match status" value="1"/>
</dbReference>
<protein>
    <recommendedName>
        <fullName evidence="8">Probable molybdenum cofactor guanylyltransferase</fullName>
        <shortName evidence="8">MoCo guanylyltransferase</shortName>
        <ecNumber evidence="8">2.7.7.77</ecNumber>
    </recommendedName>
    <alternativeName>
        <fullName evidence="8">GTP:molybdopterin guanylyltransferase</fullName>
    </alternativeName>
    <alternativeName>
        <fullName evidence="8">Mo-MPT guanylyltransferase</fullName>
    </alternativeName>
    <alternativeName>
        <fullName evidence="8">Molybdopterin guanylyltransferase</fullName>
    </alternativeName>
    <alternativeName>
        <fullName evidence="8">Molybdopterin-guanine dinucleotide synthase</fullName>
        <shortName evidence="8">MGD synthase</shortName>
    </alternativeName>
</protein>
<feature type="binding site" evidence="8">
    <location>
        <begin position="8"/>
        <end position="10"/>
    </location>
    <ligand>
        <name>GTP</name>
        <dbReference type="ChEBI" id="CHEBI:37565"/>
    </ligand>
</feature>
<keyword evidence="1 8" id="KW-0963">Cytoplasm</keyword>
<dbReference type="PANTHER" id="PTHR19136">
    <property type="entry name" value="MOLYBDENUM COFACTOR GUANYLYLTRANSFERASE"/>
    <property type="match status" value="1"/>
</dbReference>
<feature type="binding site" evidence="8">
    <location>
        <position position="63"/>
    </location>
    <ligand>
        <name>GTP</name>
        <dbReference type="ChEBI" id="CHEBI:37565"/>
    </ligand>
</feature>
<dbReference type="Gene3D" id="3.90.550.10">
    <property type="entry name" value="Spore Coat Polysaccharide Biosynthesis Protein SpsA, Chain A"/>
    <property type="match status" value="1"/>
</dbReference>
<comment type="catalytic activity">
    <reaction evidence="8">
        <text>Mo-molybdopterin + GTP + H(+) = Mo-molybdopterin guanine dinucleotide + diphosphate</text>
        <dbReference type="Rhea" id="RHEA:34243"/>
        <dbReference type="ChEBI" id="CHEBI:15378"/>
        <dbReference type="ChEBI" id="CHEBI:33019"/>
        <dbReference type="ChEBI" id="CHEBI:37565"/>
        <dbReference type="ChEBI" id="CHEBI:71302"/>
        <dbReference type="ChEBI" id="CHEBI:71310"/>
        <dbReference type="EC" id="2.7.7.77"/>
    </reaction>
</comment>
<reference evidence="10 11" key="1">
    <citation type="submission" date="2018-08" db="EMBL/GenBank/DDBJ databases">
        <title>A genome reference for cultivated species of the human gut microbiota.</title>
        <authorList>
            <person name="Zou Y."/>
            <person name="Xue W."/>
            <person name="Luo G."/>
        </authorList>
    </citation>
    <scope>NUCLEOTIDE SEQUENCE [LARGE SCALE GENOMIC DNA]</scope>
    <source>
        <strain evidence="10 11">AM25-1</strain>
    </source>
</reference>
<evidence type="ECO:0000259" key="9">
    <source>
        <dbReference type="Pfam" id="PF12804"/>
    </source>
</evidence>
<accession>A0A414Q0S4</accession>
<keyword evidence="6 8" id="KW-0342">GTP-binding</keyword>
<evidence type="ECO:0000256" key="7">
    <source>
        <dbReference type="ARBA" id="ARBA00023150"/>
    </source>
</evidence>
<dbReference type="InterPro" id="IPR013482">
    <property type="entry name" value="Molybde_CF_guanTrfase"/>
</dbReference>